<evidence type="ECO:0000256" key="1">
    <source>
        <dbReference type="ARBA" id="ARBA00005445"/>
    </source>
</evidence>
<dbReference type="OrthoDB" id="10264374at2759"/>
<feature type="non-terminal residue" evidence="3">
    <location>
        <position position="1"/>
    </location>
</feature>
<accession>A0A1E7EP81</accession>
<proteinExistence type="inferred from homology"/>
<dbReference type="InterPro" id="IPR021884">
    <property type="entry name" value="Ice-bd_prot"/>
</dbReference>
<comment type="similarity">
    <text evidence="1">Belongs to the ice-binding protein family.</text>
</comment>
<reference evidence="3 4" key="1">
    <citation type="submission" date="2016-09" db="EMBL/GenBank/DDBJ databases">
        <title>Extensive genetic diversity and differential bi-allelic expression allows diatom success in the polar Southern Ocean.</title>
        <authorList>
            <consortium name="DOE Joint Genome Institute"/>
            <person name="Mock T."/>
            <person name="Otillar R.P."/>
            <person name="Strauss J."/>
            <person name="Dupont C."/>
            <person name="Frickenhaus S."/>
            <person name="Maumus F."/>
            <person name="Mcmullan M."/>
            <person name="Sanges R."/>
            <person name="Schmutz J."/>
            <person name="Toseland A."/>
            <person name="Valas R."/>
            <person name="Veluchamy A."/>
            <person name="Ward B.J."/>
            <person name="Allen A."/>
            <person name="Barry K."/>
            <person name="Falciatore A."/>
            <person name="Ferrante M."/>
            <person name="Fortunato A.E."/>
            <person name="Gloeckner G."/>
            <person name="Gruber A."/>
            <person name="Hipkin R."/>
            <person name="Janech M."/>
            <person name="Kroth P."/>
            <person name="Leese F."/>
            <person name="Lindquist E."/>
            <person name="Lyon B.R."/>
            <person name="Martin J."/>
            <person name="Mayer C."/>
            <person name="Parker M."/>
            <person name="Quesneville H."/>
            <person name="Raymond J."/>
            <person name="Uhlig C."/>
            <person name="Valentin K.U."/>
            <person name="Worden A.Z."/>
            <person name="Armbrust E.V."/>
            <person name="Bowler C."/>
            <person name="Green B."/>
            <person name="Moulton V."/>
            <person name="Van Oosterhout C."/>
            <person name="Grigoriev I."/>
        </authorList>
    </citation>
    <scope>NUCLEOTIDE SEQUENCE [LARGE SCALE GENOMIC DNA]</scope>
    <source>
        <strain evidence="3 4">CCMP1102</strain>
    </source>
</reference>
<feature type="non-terminal residue" evidence="3">
    <location>
        <position position="217"/>
    </location>
</feature>
<dbReference type="Proteomes" id="UP000095751">
    <property type="component" value="Unassembled WGS sequence"/>
</dbReference>
<evidence type="ECO:0000313" key="3">
    <source>
        <dbReference type="EMBL" id="OEU07782.1"/>
    </source>
</evidence>
<gene>
    <name evidence="3" type="ORF">FRACYDRAFT_161630</name>
</gene>
<keyword evidence="4" id="KW-1185">Reference proteome</keyword>
<protein>
    <recommendedName>
        <fullName evidence="5">Antifreeze protein</fullName>
    </recommendedName>
</protein>
<keyword evidence="2" id="KW-0732">Signal</keyword>
<sequence>IQLWTAGKFAILTKAGVTTTGSTQVTGDIGTSPIAAASLTGFDLILDSSTEFSTSTYVTDGELYAADYTLPTPTMLTVAIRHMEKAYTNAAGLSNPDYTELGAGLINGLILEPGLYKWGTVVYIANSLTFDGPADAVWILQVAEDVIIGTGATITLSGGAKAENIYWQVAGQTTFGTDSHVEGVFLCKTAIVFETGSSLNGAALAQTAVTLDAATIV</sequence>
<dbReference type="AlphaFoldDB" id="A0A1E7EP81"/>
<organism evidence="3 4">
    <name type="scientific">Fragilariopsis cylindrus CCMP1102</name>
    <dbReference type="NCBI Taxonomy" id="635003"/>
    <lineage>
        <taxon>Eukaryota</taxon>
        <taxon>Sar</taxon>
        <taxon>Stramenopiles</taxon>
        <taxon>Ochrophyta</taxon>
        <taxon>Bacillariophyta</taxon>
        <taxon>Bacillariophyceae</taxon>
        <taxon>Bacillariophycidae</taxon>
        <taxon>Bacillariales</taxon>
        <taxon>Bacillariaceae</taxon>
        <taxon>Fragilariopsis</taxon>
    </lineage>
</organism>
<dbReference type="EMBL" id="KV784384">
    <property type="protein sequence ID" value="OEU07782.1"/>
    <property type="molecule type" value="Genomic_DNA"/>
</dbReference>
<dbReference type="KEGG" id="fcy:FRACYDRAFT_161630"/>
<name>A0A1E7EP81_9STRA</name>
<dbReference type="InParanoid" id="A0A1E7EP81"/>
<evidence type="ECO:0008006" key="5">
    <source>
        <dbReference type="Google" id="ProtNLM"/>
    </source>
</evidence>
<evidence type="ECO:0000313" key="4">
    <source>
        <dbReference type="Proteomes" id="UP000095751"/>
    </source>
</evidence>
<dbReference type="Pfam" id="PF11999">
    <property type="entry name" value="Ice_binding"/>
    <property type="match status" value="1"/>
</dbReference>
<evidence type="ECO:0000256" key="2">
    <source>
        <dbReference type="ARBA" id="ARBA00022729"/>
    </source>
</evidence>